<name>A0ABC8WXY9_9POAL</name>
<dbReference type="Gene3D" id="6.10.250.3030">
    <property type="match status" value="1"/>
</dbReference>
<evidence type="ECO:0000259" key="5">
    <source>
        <dbReference type="PROSITE" id="PS50144"/>
    </source>
</evidence>
<dbReference type="InterPro" id="IPR008974">
    <property type="entry name" value="TRAF-like"/>
</dbReference>
<dbReference type="InterPro" id="IPR011333">
    <property type="entry name" value="SKP1/BTB/POZ_sf"/>
</dbReference>
<dbReference type="InterPro" id="IPR056423">
    <property type="entry name" value="BACK_BPM_SPOP"/>
</dbReference>
<feature type="domain" description="BTB" evidence="4">
    <location>
        <begin position="195"/>
        <end position="253"/>
    </location>
</feature>
<dbReference type="CDD" id="cd00121">
    <property type="entry name" value="MATH"/>
    <property type="match status" value="1"/>
</dbReference>
<dbReference type="InterPro" id="IPR000210">
    <property type="entry name" value="BTB/POZ_dom"/>
</dbReference>
<dbReference type="Pfam" id="PF24570">
    <property type="entry name" value="BACK_BPM_SPOP"/>
    <property type="match status" value="2"/>
</dbReference>
<protein>
    <submittedName>
        <fullName evidence="6">Uncharacterized protein</fullName>
    </submittedName>
</protein>
<dbReference type="PROSITE" id="PS50144">
    <property type="entry name" value="MATH"/>
    <property type="match status" value="1"/>
</dbReference>
<evidence type="ECO:0000313" key="7">
    <source>
        <dbReference type="Proteomes" id="UP001497457"/>
    </source>
</evidence>
<sequence>MAFAGVSFAGDGGRSSTPSASATTTVTDSGYHLLVVDGYSRSKEDTPTGECIESRPFRVGGYRWRIRYFPNGEISDYADYVTLFLLMDEDSVTETVKVQFGFSFVDKAQKQVPSDIRANKVQDFSHKIHSWGLSFMKKEDLEKSAHLKDDSLTVKCDIIVTKDVNTGATNAPFVVVPESDMHQHCISLLQSGEGADVTFEVGDDIFAAHRCVLGARSTVFHAELFGPIKEGTKATVIRIDDIEARVFKILLGFWCHGPFSFIYSDTLPEMEEEKDDVTMWQNMLVVALRYDLWRLRLICQSKLCEHINAGTVASILTLAELHHCRGLKKACLHFLNSPANVQEVIVVGGLDHLTRSCPSVLKELISSLVSPKTDAKTEAASSSAPPLVEVSASNIRWYFSELLKYGNGTDVTFEVSGETIAAHRCVLAARSAVFRAELFGPMKEGTNASAIRIDDMEARVFKLLLSFIYSDLMPNIEEKYDYDDYDDYEEDEEEEECNDVNDAEVMLQHLLVAADRYDVQRLRLMCEEKLCGYISTATVATLLELAERHQCTGLKEACLDFLDFPANLQEVMAAGGLNHLKSSCPSVLIDLIAKLALLKLDK</sequence>
<dbReference type="EMBL" id="OZ075123">
    <property type="protein sequence ID" value="CAL4916813.1"/>
    <property type="molecule type" value="Genomic_DNA"/>
</dbReference>
<evidence type="ECO:0000259" key="4">
    <source>
        <dbReference type="PROSITE" id="PS50097"/>
    </source>
</evidence>
<dbReference type="PANTHER" id="PTHR26379">
    <property type="entry name" value="BTB/POZ AND MATH DOMAIN-CONTAINING PROTEIN 1"/>
    <property type="match status" value="1"/>
</dbReference>
<dbReference type="SMART" id="SM00225">
    <property type="entry name" value="BTB"/>
    <property type="match status" value="2"/>
</dbReference>
<dbReference type="Gene3D" id="3.30.710.10">
    <property type="entry name" value="Potassium Channel Kv1.1, Chain A"/>
    <property type="match status" value="2"/>
</dbReference>
<feature type="domain" description="BTB" evidence="4">
    <location>
        <begin position="409"/>
        <end position="477"/>
    </location>
</feature>
<dbReference type="InterPro" id="IPR002083">
    <property type="entry name" value="MATH/TRAF_dom"/>
</dbReference>
<evidence type="ECO:0000313" key="6">
    <source>
        <dbReference type="EMBL" id="CAL4916813.1"/>
    </source>
</evidence>
<comment type="similarity">
    <text evidence="2">Belongs to the Tdpoz family.</text>
</comment>
<feature type="compositionally biased region" description="Low complexity" evidence="3">
    <location>
        <begin position="15"/>
        <end position="24"/>
    </location>
</feature>
<dbReference type="SUPFAM" id="SSF54695">
    <property type="entry name" value="POZ domain"/>
    <property type="match status" value="2"/>
</dbReference>
<organism evidence="6 7">
    <name type="scientific">Urochloa decumbens</name>
    <dbReference type="NCBI Taxonomy" id="240449"/>
    <lineage>
        <taxon>Eukaryota</taxon>
        <taxon>Viridiplantae</taxon>
        <taxon>Streptophyta</taxon>
        <taxon>Embryophyta</taxon>
        <taxon>Tracheophyta</taxon>
        <taxon>Spermatophyta</taxon>
        <taxon>Magnoliopsida</taxon>
        <taxon>Liliopsida</taxon>
        <taxon>Poales</taxon>
        <taxon>Poaceae</taxon>
        <taxon>PACMAD clade</taxon>
        <taxon>Panicoideae</taxon>
        <taxon>Panicodae</taxon>
        <taxon>Paniceae</taxon>
        <taxon>Melinidinae</taxon>
        <taxon>Urochloa</taxon>
    </lineage>
</organism>
<accession>A0ABC8WXY9</accession>
<proteinExistence type="inferred from homology"/>
<reference evidence="6" key="1">
    <citation type="submission" date="2024-10" db="EMBL/GenBank/DDBJ databases">
        <authorList>
            <person name="Ryan C."/>
        </authorList>
    </citation>
    <scope>NUCLEOTIDE SEQUENCE [LARGE SCALE GENOMIC DNA]</scope>
</reference>
<keyword evidence="7" id="KW-1185">Reference proteome</keyword>
<evidence type="ECO:0000256" key="2">
    <source>
        <dbReference type="ARBA" id="ARBA00010846"/>
    </source>
</evidence>
<feature type="domain" description="MATH" evidence="5">
    <location>
        <begin position="29"/>
        <end position="158"/>
    </location>
</feature>
<dbReference type="PROSITE" id="PS50097">
    <property type="entry name" value="BTB"/>
    <property type="match status" value="2"/>
</dbReference>
<dbReference type="SUPFAM" id="SSF49599">
    <property type="entry name" value="TRAF domain-like"/>
    <property type="match status" value="1"/>
</dbReference>
<dbReference type="Gene3D" id="2.60.210.10">
    <property type="entry name" value="Apoptosis, Tumor Necrosis Factor Receptor Associated Protein 2, Chain A"/>
    <property type="match status" value="1"/>
</dbReference>
<dbReference type="InterPro" id="IPR045005">
    <property type="entry name" value="BPM1-6"/>
</dbReference>
<dbReference type="Proteomes" id="UP001497457">
    <property type="component" value="Chromosome 13rd"/>
</dbReference>
<comment type="pathway">
    <text evidence="1">Protein modification; protein ubiquitination.</text>
</comment>
<dbReference type="Pfam" id="PF00651">
    <property type="entry name" value="BTB"/>
    <property type="match status" value="2"/>
</dbReference>
<evidence type="ECO:0000256" key="3">
    <source>
        <dbReference type="SAM" id="MobiDB-lite"/>
    </source>
</evidence>
<dbReference type="Gene3D" id="1.25.40.420">
    <property type="match status" value="1"/>
</dbReference>
<feature type="region of interest" description="Disordered" evidence="3">
    <location>
        <begin position="1"/>
        <end position="24"/>
    </location>
</feature>
<gene>
    <name evidence="6" type="ORF">URODEC1_LOCUS18206</name>
</gene>
<dbReference type="AlphaFoldDB" id="A0ABC8WXY9"/>
<evidence type="ECO:0000256" key="1">
    <source>
        <dbReference type="ARBA" id="ARBA00004906"/>
    </source>
</evidence>
<dbReference type="PANTHER" id="PTHR26379:SF381">
    <property type="entry name" value="OS10G0429300 PROTEIN"/>
    <property type="match status" value="1"/>
</dbReference>
<dbReference type="Pfam" id="PF22486">
    <property type="entry name" value="MATH_2"/>
    <property type="match status" value="1"/>
</dbReference>